<feature type="domain" description="BRCT" evidence="3">
    <location>
        <begin position="102"/>
        <end position="191"/>
    </location>
</feature>
<dbReference type="CDD" id="cd17723">
    <property type="entry name" value="BRCT_Rad4_rpt4"/>
    <property type="match status" value="1"/>
</dbReference>
<dbReference type="CDD" id="cd17731">
    <property type="entry name" value="BRCT_TopBP1_rpt2_like"/>
    <property type="match status" value="1"/>
</dbReference>
<protein>
    <recommendedName>
        <fullName evidence="3">BRCT domain-containing protein</fullName>
    </recommendedName>
</protein>
<evidence type="ECO:0000256" key="2">
    <source>
        <dbReference type="SAM" id="MobiDB-lite"/>
    </source>
</evidence>
<dbReference type="InterPro" id="IPR036420">
    <property type="entry name" value="BRCT_dom_sf"/>
</dbReference>
<dbReference type="EMBL" id="MU006596">
    <property type="protein sequence ID" value="KAF2743589.1"/>
    <property type="molecule type" value="Genomic_DNA"/>
</dbReference>
<dbReference type="InterPro" id="IPR001357">
    <property type="entry name" value="BRCT_dom"/>
</dbReference>
<feature type="region of interest" description="Disordered" evidence="2">
    <location>
        <begin position="515"/>
        <end position="654"/>
    </location>
</feature>
<dbReference type="PROSITE" id="PS50172">
    <property type="entry name" value="BRCT"/>
    <property type="match status" value="4"/>
</dbReference>
<keyword evidence="1" id="KW-0677">Repeat</keyword>
<keyword evidence="5" id="KW-1185">Reference proteome</keyword>
<feature type="domain" description="BRCT" evidence="3">
    <location>
        <begin position="416"/>
        <end position="506"/>
    </location>
</feature>
<dbReference type="Proteomes" id="UP000799440">
    <property type="component" value="Unassembled WGS sequence"/>
</dbReference>
<dbReference type="OrthoDB" id="251770at2759"/>
<feature type="region of interest" description="Disordered" evidence="2">
    <location>
        <begin position="259"/>
        <end position="301"/>
    </location>
</feature>
<feature type="compositionally biased region" description="Basic and acidic residues" evidence="2">
    <location>
        <begin position="577"/>
        <end position="596"/>
    </location>
</feature>
<proteinExistence type="predicted"/>
<feature type="compositionally biased region" description="Basic and acidic residues" evidence="2">
    <location>
        <begin position="670"/>
        <end position="683"/>
    </location>
</feature>
<dbReference type="SMART" id="SM00292">
    <property type="entry name" value="BRCT"/>
    <property type="match status" value="3"/>
</dbReference>
<feature type="domain" description="BRCT" evidence="3">
    <location>
        <begin position="7"/>
        <end position="80"/>
    </location>
</feature>
<sequence>MSAAYETREMPLAGAIVCCTAILPEQRSQLNSIAAQMGAEITLDLTSTVTHLIAGSVNSAKYRYVAKCREDVKVLSPAWLHALNKLWMKGGEPDIAAVEREHRLPIFYGLKICVTGFDNPEQRRSIQERVVHNGAEYHGDLTKTVTHLIAAVPTGKKYEHALSWGMHVVCLEWLEQSIERGMSLDEACYNPTMPAEERGKDAWIRRQAFSPGLRKRAREAEQSEVLNPLKRKLRRSASSKFGSQSQSLWTDITAGGLDTETAGHEDWTEGDLSNRNAAGQGLNPASDKPEKGQDDPEQDTLDRSIVSLPIVKGIFQGRLVLVHGFDSAKTKILNEHMEQNGATVMHTPADLLRCTEADVTAGFLVKPYDAKPDLTLLPKMTSSMTPATNLWVERCLHTKSLVNPGDHILCRPLKALSIKGFSDLTINSTAFSGIELLHVAKVVALLGATYDEYLTTKTSVLVSNATTINPTKLKYVTEKGIPTVKATWLWDCLRTGDRLPFDDYLLYPGHSLAQKPVPKARHHQTDVPTAPLAEEDRERLRRQKAQSIKHDPQRRSRNAHQRPLPTGAPHPQAGAASHEKCVKDRYATQDPDHARPSDPGSTPLQDIPPDVNSPRRRSTSSTASNAKSSSRTASENPPGAIPADPPSAEPPAVQQKDYSTVFSDILARREAAAERNQRSADTSKKKRQLGRATSNPSTVGDPSSFSRTSSAGQEVEIDAVEQDSMLFGGEEVVKPSQELGWDAPGAQEARERMILAMGGTVQRSESGNVVQMGILRDANDGRGGVGRRRKV</sequence>
<dbReference type="GO" id="GO:0006270">
    <property type="term" value="P:DNA replication initiation"/>
    <property type="evidence" value="ECO:0007669"/>
    <property type="project" value="TreeGrafter"/>
</dbReference>
<dbReference type="PANTHER" id="PTHR13561">
    <property type="entry name" value="DNA REPLICATION REGULATOR DPB11-RELATED"/>
    <property type="match status" value="1"/>
</dbReference>
<dbReference type="GO" id="GO:0007095">
    <property type="term" value="P:mitotic G2 DNA damage checkpoint signaling"/>
    <property type="evidence" value="ECO:0007669"/>
    <property type="project" value="TreeGrafter"/>
</dbReference>
<dbReference type="AlphaFoldDB" id="A0A6A6V0Y0"/>
<dbReference type="Pfam" id="PF00533">
    <property type="entry name" value="BRCT"/>
    <property type="match status" value="1"/>
</dbReference>
<feature type="compositionally biased region" description="Pro residues" evidence="2">
    <location>
        <begin position="639"/>
        <end position="649"/>
    </location>
</feature>
<dbReference type="Gene3D" id="3.40.50.10190">
    <property type="entry name" value="BRCT domain"/>
    <property type="match status" value="4"/>
</dbReference>
<dbReference type="InterPro" id="IPR059215">
    <property type="entry name" value="BRCT2_TopBP1-like"/>
</dbReference>
<feature type="region of interest" description="Disordered" evidence="2">
    <location>
        <begin position="670"/>
        <end position="713"/>
    </location>
</feature>
<name>A0A6A6V0Y0_9PLEO</name>
<feature type="domain" description="BRCT" evidence="3">
    <location>
        <begin position="310"/>
        <end position="409"/>
    </location>
</feature>
<evidence type="ECO:0000313" key="4">
    <source>
        <dbReference type="EMBL" id="KAF2743589.1"/>
    </source>
</evidence>
<dbReference type="Pfam" id="PF12738">
    <property type="entry name" value="PTCB-BRCT"/>
    <property type="match status" value="2"/>
</dbReference>
<feature type="compositionally biased region" description="Polar residues" evidence="2">
    <location>
        <begin position="691"/>
        <end position="712"/>
    </location>
</feature>
<evidence type="ECO:0000256" key="1">
    <source>
        <dbReference type="ARBA" id="ARBA00022737"/>
    </source>
</evidence>
<accession>A0A6A6V0Y0</accession>
<gene>
    <name evidence="4" type="ORF">M011DRAFT_451157</name>
</gene>
<dbReference type="GO" id="GO:0033314">
    <property type="term" value="P:mitotic DNA replication checkpoint signaling"/>
    <property type="evidence" value="ECO:0007669"/>
    <property type="project" value="TreeGrafter"/>
</dbReference>
<dbReference type="PANTHER" id="PTHR13561:SF20">
    <property type="entry name" value="DNA TOPOISOMERASE 2-BINDING PROTEIN 1"/>
    <property type="match status" value="1"/>
</dbReference>
<organism evidence="4 5">
    <name type="scientific">Sporormia fimetaria CBS 119925</name>
    <dbReference type="NCBI Taxonomy" id="1340428"/>
    <lineage>
        <taxon>Eukaryota</taxon>
        <taxon>Fungi</taxon>
        <taxon>Dikarya</taxon>
        <taxon>Ascomycota</taxon>
        <taxon>Pezizomycotina</taxon>
        <taxon>Dothideomycetes</taxon>
        <taxon>Pleosporomycetidae</taxon>
        <taxon>Pleosporales</taxon>
        <taxon>Sporormiaceae</taxon>
        <taxon>Sporormia</taxon>
    </lineage>
</organism>
<feature type="compositionally biased region" description="Low complexity" evidence="2">
    <location>
        <begin position="619"/>
        <end position="634"/>
    </location>
</feature>
<reference evidence="4" key="1">
    <citation type="journal article" date="2020" name="Stud. Mycol.">
        <title>101 Dothideomycetes genomes: a test case for predicting lifestyles and emergence of pathogens.</title>
        <authorList>
            <person name="Haridas S."/>
            <person name="Albert R."/>
            <person name="Binder M."/>
            <person name="Bloem J."/>
            <person name="Labutti K."/>
            <person name="Salamov A."/>
            <person name="Andreopoulos B."/>
            <person name="Baker S."/>
            <person name="Barry K."/>
            <person name="Bills G."/>
            <person name="Bluhm B."/>
            <person name="Cannon C."/>
            <person name="Castanera R."/>
            <person name="Culley D."/>
            <person name="Daum C."/>
            <person name="Ezra D."/>
            <person name="Gonzalez J."/>
            <person name="Henrissat B."/>
            <person name="Kuo A."/>
            <person name="Liang C."/>
            <person name="Lipzen A."/>
            <person name="Lutzoni F."/>
            <person name="Magnuson J."/>
            <person name="Mondo S."/>
            <person name="Nolan M."/>
            <person name="Ohm R."/>
            <person name="Pangilinan J."/>
            <person name="Park H.-J."/>
            <person name="Ramirez L."/>
            <person name="Alfaro M."/>
            <person name="Sun H."/>
            <person name="Tritt A."/>
            <person name="Yoshinaga Y."/>
            <person name="Zwiers L.-H."/>
            <person name="Turgeon B."/>
            <person name="Goodwin S."/>
            <person name="Spatafora J."/>
            <person name="Crous P."/>
            <person name="Grigoriev I."/>
        </authorList>
    </citation>
    <scope>NUCLEOTIDE SEQUENCE</scope>
    <source>
        <strain evidence="4">CBS 119925</strain>
    </source>
</reference>
<evidence type="ECO:0000259" key="3">
    <source>
        <dbReference type="PROSITE" id="PS50172"/>
    </source>
</evidence>
<dbReference type="SUPFAM" id="SSF52113">
    <property type="entry name" value="BRCT domain"/>
    <property type="match status" value="3"/>
</dbReference>
<evidence type="ECO:0000313" key="5">
    <source>
        <dbReference type="Proteomes" id="UP000799440"/>
    </source>
</evidence>